<organism evidence="1">
    <name type="scientific">bioreactor metagenome</name>
    <dbReference type="NCBI Taxonomy" id="1076179"/>
    <lineage>
        <taxon>unclassified sequences</taxon>
        <taxon>metagenomes</taxon>
        <taxon>ecological metagenomes</taxon>
    </lineage>
</organism>
<sequence length="89" mass="10366">MLARFQYHLRGTHDRLSGKFVSLCARHTAQYCGICHRFDKHEDIRRGGAADANHRMNHRLGNHFGFAKAAENIQHIRGVFRGNQRVWCH</sequence>
<protein>
    <submittedName>
        <fullName evidence="1">Uncharacterized protein</fullName>
    </submittedName>
</protein>
<evidence type="ECO:0000313" key="1">
    <source>
        <dbReference type="EMBL" id="MPN09093.1"/>
    </source>
</evidence>
<dbReference type="AlphaFoldDB" id="A0A645F9F0"/>
<name>A0A645F9F0_9ZZZZ</name>
<proteinExistence type="predicted"/>
<accession>A0A645F9F0</accession>
<reference evidence="1" key="1">
    <citation type="submission" date="2019-08" db="EMBL/GenBank/DDBJ databases">
        <authorList>
            <person name="Kucharzyk K."/>
            <person name="Murdoch R.W."/>
            <person name="Higgins S."/>
            <person name="Loffler F."/>
        </authorList>
    </citation>
    <scope>NUCLEOTIDE SEQUENCE</scope>
</reference>
<dbReference type="EMBL" id="VSSQ01055187">
    <property type="protein sequence ID" value="MPN09093.1"/>
    <property type="molecule type" value="Genomic_DNA"/>
</dbReference>
<gene>
    <name evidence="1" type="ORF">SDC9_156381</name>
</gene>
<comment type="caution">
    <text evidence="1">The sequence shown here is derived from an EMBL/GenBank/DDBJ whole genome shotgun (WGS) entry which is preliminary data.</text>
</comment>